<dbReference type="RefSeq" id="WP_110266312.1">
    <property type="nucleotide sequence ID" value="NZ_CAKZQT010000018.1"/>
</dbReference>
<dbReference type="PANTHER" id="PTHR43717">
    <property type="entry name" value="ANAEROBIC NITRIC OXIDE REDUCTASE FLAVORUBREDOXIN"/>
    <property type="match status" value="1"/>
</dbReference>
<dbReference type="OrthoDB" id="9800607at2"/>
<evidence type="ECO:0000313" key="2">
    <source>
        <dbReference type="EMBL" id="PXV65276.1"/>
    </source>
</evidence>
<dbReference type="PANTHER" id="PTHR43717:SF1">
    <property type="entry name" value="ANAEROBIC NITRIC OXIDE REDUCTASE FLAVORUBREDOXIN"/>
    <property type="match status" value="1"/>
</dbReference>
<dbReference type="Pfam" id="PF19583">
    <property type="entry name" value="ODP"/>
    <property type="match status" value="1"/>
</dbReference>
<dbReference type="InterPro" id="IPR036866">
    <property type="entry name" value="RibonucZ/Hydroxyglut_hydro"/>
</dbReference>
<reference evidence="2 3" key="1">
    <citation type="submission" date="2018-04" db="EMBL/GenBank/DDBJ databases">
        <title>Genomic Encyclopedia of Type Strains, Phase IV (KMG-IV): sequencing the most valuable type-strain genomes for metagenomic binning, comparative biology and taxonomic classification.</title>
        <authorList>
            <person name="Goeker M."/>
        </authorList>
    </citation>
    <scope>NUCLEOTIDE SEQUENCE [LARGE SCALE GENOMIC DNA]</scope>
    <source>
        <strain evidence="2 3">DSM 104150</strain>
    </source>
</reference>
<organism evidence="2 3">
    <name type="scientific">Sinimarinibacterium flocculans</name>
    <dbReference type="NCBI Taxonomy" id="985250"/>
    <lineage>
        <taxon>Bacteria</taxon>
        <taxon>Pseudomonadati</taxon>
        <taxon>Pseudomonadota</taxon>
        <taxon>Gammaproteobacteria</taxon>
        <taxon>Nevskiales</taxon>
        <taxon>Nevskiaceae</taxon>
        <taxon>Sinimarinibacterium</taxon>
    </lineage>
</organism>
<proteinExistence type="predicted"/>
<sequence length="237" mass="25504">MQTVVDEVADGVFRLSTYVQSADFTFNQYLIRADEPLLFHTGPAAMFPLISAALTRVVPVGSLRWVSFGHHESDESGSMNEWLRAATQAQVAVGEIGCMISMNDLAARPPRALKDSETLDLGGKRVRWLATPHVPHCWDAGVLFEETTGTLLCGDLFATVGQHPATSEADPVGPALAAEDIFHATALTATTARSIRDLAELRPRTLALMHGPAYRGDCASALHALADGYAERFASTL</sequence>
<protein>
    <submittedName>
        <fullName evidence="2">Metallo-beta-lactamase superfamily protein</fullName>
    </submittedName>
</protein>
<dbReference type="AlphaFoldDB" id="A0A318E4J3"/>
<dbReference type="Gene3D" id="3.60.15.10">
    <property type="entry name" value="Ribonuclease Z/Hydroxyacylglutathione hydrolase-like"/>
    <property type="match status" value="1"/>
</dbReference>
<name>A0A318E4J3_9GAMM</name>
<dbReference type="InterPro" id="IPR045761">
    <property type="entry name" value="ODP_dom"/>
</dbReference>
<gene>
    <name evidence="2" type="ORF">C8D93_11094</name>
</gene>
<keyword evidence="3" id="KW-1185">Reference proteome</keyword>
<dbReference type="EMBL" id="QICN01000010">
    <property type="protein sequence ID" value="PXV65276.1"/>
    <property type="molecule type" value="Genomic_DNA"/>
</dbReference>
<comment type="caution">
    <text evidence="2">The sequence shown here is derived from an EMBL/GenBank/DDBJ whole genome shotgun (WGS) entry which is preliminary data.</text>
</comment>
<accession>A0A318E4J3</accession>
<evidence type="ECO:0000313" key="3">
    <source>
        <dbReference type="Proteomes" id="UP000248330"/>
    </source>
</evidence>
<evidence type="ECO:0000259" key="1">
    <source>
        <dbReference type="Pfam" id="PF19583"/>
    </source>
</evidence>
<feature type="domain" description="ODP" evidence="1">
    <location>
        <begin position="25"/>
        <end position="211"/>
    </location>
</feature>
<dbReference type="Proteomes" id="UP000248330">
    <property type="component" value="Unassembled WGS sequence"/>
</dbReference>
<dbReference type="SUPFAM" id="SSF56281">
    <property type="entry name" value="Metallo-hydrolase/oxidoreductase"/>
    <property type="match status" value="1"/>
</dbReference>